<dbReference type="SMART" id="SM01373">
    <property type="entry name" value="MAGE"/>
    <property type="match status" value="1"/>
</dbReference>
<evidence type="ECO:0000256" key="3">
    <source>
        <dbReference type="ARBA" id="ARBA00004656"/>
    </source>
</evidence>
<keyword evidence="6" id="KW-0678">Repressor</keyword>
<dbReference type="Pfam" id="PF04670">
    <property type="entry name" value="Gtr1_RagA"/>
    <property type="match status" value="1"/>
</dbReference>
<dbReference type="GO" id="GO:0003924">
    <property type="term" value="F:GTPase activity"/>
    <property type="evidence" value="ECO:0007669"/>
    <property type="project" value="TreeGrafter"/>
</dbReference>
<dbReference type="PANTHER" id="PTHR11259:SF4">
    <property type="entry name" value="RAS-RELATED GTP-BINDING PROTEIN B"/>
    <property type="match status" value="1"/>
</dbReference>
<dbReference type="Gene3D" id="3.30.450.190">
    <property type="match status" value="1"/>
</dbReference>
<feature type="domain" description="C2H2-type" evidence="28">
    <location>
        <begin position="1186"/>
        <end position="1215"/>
    </location>
</feature>
<comment type="catalytic activity">
    <reaction evidence="22">
        <text>GTP + H2O = GDP + phosphate + H(+)</text>
        <dbReference type="Rhea" id="RHEA:19669"/>
        <dbReference type="ChEBI" id="CHEBI:15377"/>
        <dbReference type="ChEBI" id="CHEBI:15378"/>
        <dbReference type="ChEBI" id="CHEBI:37565"/>
        <dbReference type="ChEBI" id="CHEBI:43474"/>
        <dbReference type="ChEBI" id="CHEBI:58189"/>
    </reaction>
    <physiologicalReaction direction="left-to-right" evidence="22">
        <dbReference type="Rhea" id="RHEA:19670"/>
    </physiologicalReaction>
</comment>
<evidence type="ECO:0000256" key="14">
    <source>
        <dbReference type="ARBA" id="ARBA00022843"/>
    </source>
</evidence>
<feature type="compositionally biased region" description="Polar residues" evidence="25">
    <location>
        <begin position="555"/>
        <end position="565"/>
    </location>
</feature>
<reference evidence="30" key="1">
    <citation type="submission" date="2022-03" db="EMBL/GenBank/DDBJ databases">
        <title>Genomic analyses of argali, domestic sheep and their hybrids provide insights into chromosomal evolution, heterosis and genetic basis of agronomic traits.</title>
        <authorList>
            <person name="Li M."/>
        </authorList>
    </citation>
    <scope>NUCLEOTIDE SEQUENCE</scope>
    <source>
        <strain evidence="30">CAU-MHL-2022a</strain>
        <tissue evidence="30">Skin</tissue>
    </source>
</reference>
<evidence type="ECO:0000256" key="26">
    <source>
        <dbReference type="SAM" id="Phobius"/>
    </source>
</evidence>
<dbReference type="InterPro" id="IPR036388">
    <property type="entry name" value="WH-like_DNA-bd_sf"/>
</dbReference>
<feature type="domain" description="C2H2-type" evidence="28">
    <location>
        <begin position="1246"/>
        <end position="1271"/>
    </location>
</feature>
<dbReference type="GO" id="GO:0008270">
    <property type="term" value="F:zinc ion binding"/>
    <property type="evidence" value="ECO:0007669"/>
    <property type="project" value="UniProtKB-KW"/>
</dbReference>
<dbReference type="GO" id="GO:0003700">
    <property type="term" value="F:DNA-binding transcription factor activity"/>
    <property type="evidence" value="ECO:0007669"/>
    <property type="project" value="InterPro"/>
</dbReference>
<dbReference type="EMBL" id="JAKZEL010000003">
    <property type="protein sequence ID" value="KAI4545462.1"/>
    <property type="molecule type" value="Genomic_DNA"/>
</dbReference>
<feature type="region of interest" description="Disordered" evidence="25">
    <location>
        <begin position="1"/>
        <end position="83"/>
    </location>
</feature>
<proteinExistence type="inferred from homology"/>
<evidence type="ECO:0000256" key="4">
    <source>
        <dbReference type="ARBA" id="ARBA00007756"/>
    </source>
</evidence>
<dbReference type="GO" id="GO:0005765">
    <property type="term" value="C:lysosomal membrane"/>
    <property type="evidence" value="ECO:0007669"/>
    <property type="project" value="UniProtKB-SubCell"/>
</dbReference>
<feature type="domain" description="Fork-head" evidence="27">
    <location>
        <begin position="588"/>
        <end position="665"/>
    </location>
</feature>
<evidence type="ECO:0000256" key="17">
    <source>
        <dbReference type="ARBA" id="ARBA00023134"/>
    </source>
</evidence>
<feature type="compositionally biased region" description="Low complexity" evidence="25">
    <location>
        <begin position="58"/>
        <end position="67"/>
    </location>
</feature>
<dbReference type="InterPro" id="IPR036236">
    <property type="entry name" value="Znf_C2H2_sf"/>
</dbReference>
<feature type="DNA-binding region" description="Fork-head" evidence="24">
    <location>
        <begin position="588"/>
        <end position="665"/>
    </location>
</feature>
<dbReference type="Gene3D" id="3.30.160.60">
    <property type="entry name" value="Classic Zinc Finger"/>
    <property type="match status" value="3"/>
</dbReference>
<evidence type="ECO:0000256" key="21">
    <source>
        <dbReference type="ARBA" id="ARBA00023242"/>
    </source>
</evidence>
<evidence type="ECO:0000256" key="24">
    <source>
        <dbReference type="PROSITE-ProRule" id="PRU00089"/>
    </source>
</evidence>
<evidence type="ECO:0000256" key="7">
    <source>
        <dbReference type="ARBA" id="ARBA00022499"/>
    </source>
</evidence>
<keyword evidence="15" id="KW-0805">Transcription regulation</keyword>
<dbReference type="Pfam" id="PF01454">
    <property type="entry name" value="MAGE"/>
    <property type="match status" value="1"/>
</dbReference>
<keyword evidence="18 26" id="KW-0472">Membrane</keyword>
<dbReference type="Pfam" id="PF00250">
    <property type="entry name" value="Forkhead"/>
    <property type="match status" value="1"/>
</dbReference>
<feature type="compositionally biased region" description="Low complexity" evidence="25">
    <location>
        <begin position="520"/>
        <end position="535"/>
    </location>
</feature>
<feature type="compositionally biased region" description="Polar residues" evidence="25">
    <location>
        <begin position="25"/>
        <end position="43"/>
    </location>
</feature>
<keyword evidence="7" id="KW-1017">Isopeptide bond</keyword>
<feature type="domain" description="C2H2-type" evidence="28">
    <location>
        <begin position="1216"/>
        <end position="1245"/>
    </location>
</feature>
<feature type="region of interest" description="Disordered" evidence="25">
    <location>
        <begin position="446"/>
        <end position="469"/>
    </location>
</feature>
<dbReference type="Pfam" id="PF00096">
    <property type="entry name" value="zf-C2H2"/>
    <property type="match status" value="3"/>
</dbReference>
<dbReference type="InterPro" id="IPR027417">
    <property type="entry name" value="P-loop_NTPase"/>
</dbReference>
<dbReference type="SMART" id="SM00339">
    <property type="entry name" value="FH"/>
    <property type="match status" value="1"/>
</dbReference>
<sequence length="1271" mass="143771">MPRGRKSRRRRNARAAEENRNSRKIQASETSETPMAASVGSSTPEDDLSCPEEDPNTPEETSTTPEESLSIAQAQKPSVARSNFQGTKKSLLMSILALIFIMGNSAKEALVWKVLGKLGMQPGQQHSIFGDPKKVVTEEFVRRGYLIYKPVPRSSPVEYEFFWGPRAHVESSKLKVMHFVARVRNRCSKDWPCNYDWDSDDDAEVEAILNSGAQQTTVMVKDRSIEIQLSEGNDFGVMEAVEKDDLYEDVLRLVHRLDTVFHKRSWHQSGDEKAMEELVGCIVSTMAVSESGFVTFLSFIERLRPLPESHSLAYPGRSDFTLHTGGSRVLYLPYLCGIFATAVTSMTTENFGPATKNKKLPLVALWIAPMQDFNNLTELRGKEKYHLRQAEMDLKLKNPEFWYSFHGKIPGLLDWDMGNEFFLPCTTDQCPLAEQNLAKYRRQVMETPKVPQERGSSPGKDHPNSEPNLWMWVNPNIACSLDSQETPEPSKKKDLAHILLSPQLLAKDEVSNCSEATVTQSLPSSSSKQSPLQKQITSFSSDKERTEDETKEKNSNSSVTLQSPNKGECFQSQKLWQGNSQERKSWPRPPLNYSHLIALALRNSPPCGLNVQEIYSFTQQHFPFFWTAPYGWKNTIRHNLCFLDSFEKAPVSLEDGASARPRWVLPNTAMKKKVLLMGKSGSGKTSMRSIIFANYIARDTRRLGATILDRLHSLQINSSLSTYSLVDSVGNTKTFDVEHSHVRFLGNLVLNLWDCGGQDTFMENYFTSQRDNIFRNVEVLIYVFDVESRELEKDMHYYQSCLEAILQNSPDAKIFCLLHKMDLVQEDQRDLIFKEREEDLRRLSRPLECSCFRTSIWDETLYKAWSSIVYQLIPNVQQLEMNLRNFAEIIEADEVLLFERATFLVISHYQCKEQRDAHRFEKISNIIKQFKLSCSKLAASFQSMEVRNSNFAAFIDIFTSNTYVMVVMSDPSIHMDELINNWEAQLNSEGGSMHMFKQVEPVDLSFHKPKAPLQPASMLQSPIRSPKPQPASQTLVVSTSTSDTGSSASIRTVLTPSSILASSQGTGGHQILHVIHTIPSVNLPNKMGSLKAIPVVVQSLPMVYTTLPADGNPAAITVPLIGGDGKNVGSVKVEPTSISPLEIPSDNEENAIESGSLQGIQGLQQEPAAMTQMQEESLDLKRRRIHQCDFAGCSKVYTKSSHLKAHRRIHTGEKPYKCTWDGCSWKFARSDELTRHFRKHTGIKPFRCTDCNRSFSRSDHLSLHRRRHDTV</sequence>
<feature type="compositionally biased region" description="Acidic residues" evidence="25">
    <location>
        <begin position="44"/>
        <end position="57"/>
    </location>
</feature>
<dbReference type="FunFam" id="3.40.50.300:FF:000276">
    <property type="entry name" value="Ras-related GTP-binding protein A"/>
    <property type="match status" value="1"/>
</dbReference>
<dbReference type="Gene3D" id="3.40.50.300">
    <property type="entry name" value="P-loop containing nucleotide triphosphate hydrolases"/>
    <property type="match status" value="1"/>
</dbReference>
<evidence type="ECO:0000256" key="18">
    <source>
        <dbReference type="ARBA" id="ARBA00023136"/>
    </source>
</evidence>
<dbReference type="GO" id="GO:0010507">
    <property type="term" value="P:negative regulation of autophagy"/>
    <property type="evidence" value="ECO:0007669"/>
    <property type="project" value="TreeGrafter"/>
</dbReference>
<dbReference type="InterPro" id="IPR013087">
    <property type="entry name" value="Znf_C2H2_type"/>
</dbReference>
<dbReference type="PROSITE" id="PS50039">
    <property type="entry name" value="FORK_HEAD_3"/>
    <property type="match status" value="1"/>
</dbReference>
<keyword evidence="9" id="KW-0677">Repeat</keyword>
<feature type="compositionally biased region" description="Basic residues" evidence="25">
    <location>
        <begin position="1"/>
        <end position="13"/>
    </location>
</feature>
<dbReference type="SUPFAM" id="SSF46785">
    <property type="entry name" value="Winged helix' DNA-binding domain"/>
    <property type="match status" value="1"/>
</dbReference>
<evidence type="ECO:0000259" key="29">
    <source>
        <dbReference type="PROSITE" id="PS50838"/>
    </source>
</evidence>
<evidence type="ECO:0000256" key="5">
    <source>
        <dbReference type="ARBA" id="ARBA00022490"/>
    </source>
</evidence>
<evidence type="ECO:0000256" key="12">
    <source>
        <dbReference type="ARBA" id="ARBA00022801"/>
    </source>
</evidence>
<evidence type="ECO:0000313" key="30">
    <source>
        <dbReference type="EMBL" id="KAI4545462.1"/>
    </source>
</evidence>
<feature type="compositionally biased region" description="Basic and acidic residues" evidence="25">
    <location>
        <begin position="541"/>
        <end position="554"/>
    </location>
</feature>
<evidence type="ECO:0000256" key="16">
    <source>
        <dbReference type="ARBA" id="ARBA00023125"/>
    </source>
</evidence>
<dbReference type="InterPro" id="IPR001766">
    <property type="entry name" value="Fork_head_dom"/>
</dbReference>
<keyword evidence="16 24" id="KW-0238">DNA-binding</keyword>
<dbReference type="PANTHER" id="PTHR11259">
    <property type="entry name" value="RAS-RELATED GTP BINDING RAG/GTR YEAST"/>
    <property type="match status" value="1"/>
</dbReference>
<protein>
    <submittedName>
        <fullName evidence="30">Uncharacterized protein</fullName>
    </submittedName>
</protein>
<dbReference type="SUPFAM" id="SSF57667">
    <property type="entry name" value="beta-beta-alpha zinc fingers"/>
    <property type="match status" value="2"/>
</dbReference>
<dbReference type="GO" id="GO:0009267">
    <property type="term" value="P:cellular response to starvation"/>
    <property type="evidence" value="ECO:0007669"/>
    <property type="project" value="TreeGrafter"/>
</dbReference>
<evidence type="ECO:0000259" key="28">
    <source>
        <dbReference type="PROSITE" id="PS50157"/>
    </source>
</evidence>
<dbReference type="FunFam" id="3.30.160.60:FF:000018">
    <property type="entry name" value="Krueppel-like factor 15"/>
    <property type="match status" value="1"/>
</dbReference>
<keyword evidence="21 24" id="KW-0539">Nucleus</keyword>
<keyword evidence="19" id="KW-0804">Transcription</keyword>
<dbReference type="CDD" id="cd20036">
    <property type="entry name" value="FH_FOXR"/>
    <property type="match status" value="1"/>
</dbReference>
<dbReference type="Gene3D" id="1.10.10.1210">
    <property type="entry name" value="MAGE homology domain, winged helix WH2 motif"/>
    <property type="match status" value="1"/>
</dbReference>
<dbReference type="InterPro" id="IPR036390">
    <property type="entry name" value="WH_DNA-bd_sf"/>
</dbReference>
<comment type="subcellular location">
    <subcellularLocation>
        <location evidence="2">Cytoplasm</location>
    </subcellularLocation>
    <subcellularLocation>
        <location evidence="3">Lysosome membrane</location>
    </subcellularLocation>
    <subcellularLocation>
        <location evidence="1 24">Nucleus</location>
    </subcellularLocation>
</comment>
<evidence type="ECO:0000256" key="6">
    <source>
        <dbReference type="ARBA" id="ARBA00022491"/>
    </source>
</evidence>
<dbReference type="InterPro" id="IPR006762">
    <property type="entry name" value="Gtr1_RagA"/>
</dbReference>
<keyword evidence="12" id="KW-0378">Hydrolase</keyword>
<accession>A0AAD4UFB8</accession>
<dbReference type="GO" id="GO:1990837">
    <property type="term" value="F:sequence-specific double-stranded DNA binding"/>
    <property type="evidence" value="ECO:0007669"/>
    <property type="project" value="UniProtKB-ARBA"/>
</dbReference>
<dbReference type="PROSITE" id="PS50157">
    <property type="entry name" value="ZINC_FINGER_C2H2_2"/>
    <property type="match status" value="3"/>
</dbReference>
<evidence type="ECO:0000256" key="15">
    <source>
        <dbReference type="ARBA" id="ARBA00023015"/>
    </source>
</evidence>
<evidence type="ECO:0000256" key="1">
    <source>
        <dbReference type="ARBA" id="ARBA00004123"/>
    </source>
</evidence>
<dbReference type="InterPro" id="IPR002190">
    <property type="entry name" value="MHD_dom"/>
</dbReference>
<dbReference type="GO" id="GO:1904263">
    <property type="term" value="P:positive regulation of TORC1 signaling"/>
    <property type="evidence" value="ECO:0007669"/>
    <property type="project" value="TreeGrafter"/>
</dbReference>
<evidence type="ECO:0000256" key="10">
    <source>
        <dbReference type="ARBA" id="ARBA00022741"/>
    </source>
</evidence>
<organism evidence="30 31">
    <name type="scientific">Ovis ammon polii</name>
    <dbReference type="NCBI Taxonomy" id="230172"/>
    <lineage>
        <taxon>Eukaryota</taxon>
        <taxon>Metazoa</taxon>
        <taxon>Chordata</taxon>
        <taxon>Craniata</taxon>
        <taxon>Vertebrata</taxon>
        <taxon>Euteleostomi</taxon>
        <taxon>Mammalia</taxon>
        <taxon>Eutheria</taxon>
        <taxon>Laurasiatheria</taxon>
        <taxon>Artiodactyla</taxon>
        <taxon>Ruminantia</taxon>
        <taxon>Pecora</taxon>
        <taxon>Bovidae</taxon>
        <taxon>Caprinae</taxon>
        <taxon>Ovis</taxon>
    </lineage>
</organism>
<comment type="similarity">
    <text evidence="4">Belongs to the GTR/RAG GTP-binding protein family.</text>
</comment>
<evidence type="ECO:0000256" key="20">
    <source>
        <dbReference type="ARBA" id="ARBA00023228"/>
    </source>
</evidence>
<keyword evidence="26" id="KW-0812">Transmembrane</keyword>
<dbReference type="PROSITE" id="PS00028">
    <property type="entry name" value="ZINC_FINGER_C2H2_1"/>
    <property type="match status" value="3"/>
</dbReference>
<dbReference type="AlphaFoldDB" id="A0AAD4UFB8"/>
<evidence type="ECO:0000256" key="22">
    <source>
        <dbReference type="ARBA" id="ARBA00049117"/>
    </source>
</evidence>
<keyword evidence="13" id="KW-0862">Zinc</keyword>
<feature type="domain" description="MAGE" evidence="29">
    <location>
        <begin position="88"/>
        <end position="198"/>
    </location>
</feature>
<feature type="compositionally biased region" description="Polar residues" evidence="25">
    <location>
        <begin position="70"/>
        <end position="83"/>
    </location>
</feature>
<evidence type="ECO:0000256" key="23">
    <source>
        <dbReference type="PROSITE-ProRule" id="PRU00042"/>
    </source>
</evidence>
<dbReference type="FunFam" id="3.30.450.190:FF:000002">
    <property type="entry name" value="Ras-related GTP-binding protein A"/>
    <property type="match status" value="1"/>
</dbReference>
<evidence type="ECO:0000256" key="11">
    <source>
        <dbReference type="ARBA" id="ARBA00022771"/>
    </source>
</evidence>
<dbReference type="GO" id="GO:0005525">
    <property type="term" value="F:GTP binding"/>
    <property type="evidence" value="ECO:0007669"/>
    <property type="project" value="UniProtKB-KW"/>
</dbReference>
<keyword evidence="5" id="KW-0963">Cytoplasm</keyword>
<dbReference type="FunFam" id="1.10.10.1210:FF:000001">
    <property type="entry name" value="melanoma-associated antigen D1"/>
    <property type="match status" value="1"/>
</dbReference>
<dbReference type="PROSITE" id="PS50838">
    <property type="entry name" value="MAGE"/>
    <property type="match status" value="1"/>
</dbReference>
<dbReference type="Gene3D" id="1.10.10.10">
    <property type="entry name" value="Winged helix-like DNA-binding domain superfamily/Winged helix DNA-binding domain"/>
    <property type="match status" value="1"/>
</dbReference>
<keyword evidence="26" id="KW-1133">Transmembrane helix</keyword>
<dbReference type="Proteomes" id="UP001214576">
    <property type="component" value="Unassembled WGS sequence"/>
</dbReference>
<feature type="region of interest" description="Disordered" evidence="25">
    <location>
        <begin position="517"/>
        <end position="565"/>
    </location>
</feature>
<evidence type="ECO:0000259" key="27">
    <source>
        <dbReference type="PROSITE" id="PS50039"/>
    </source>
</evidence>
<evidence type="ECO:0000256" key="8">
    <source>
        <dbReference type="ARBA" id="ARBA00022723"/>
    </source>
</evidence>
<evidence type="ECO:0000256" key="13">
    <source>
        <dbReference type="ARBA" id="ARBA00022833"/>
    </source>
</evidence>
<keyword evidence="31" id="KW-1185">Reference proteome</keyword>
<evidence type="ECO:0000256" key="25">
    <source>
        <dbReference type="SAM" id="MobiDB-lite"/>
    </source>
</evidence>
<dbReference type="PRINTS" id="PR00053">
    <property type="entry name" value="FORKHEAD"/>
</dbReference>
<dbReference type="FunFam" id="3.30.160.60:FF:000021">
    <property type="entry name" value="Basic krueppel-like factor 3"/>
    <property type="match status" value="1"/>
</dbReference>
<comment type="caution">
    <text evidence="30">The sequence shown here is derived from an EMBL/GenBank/DDBJ whole genome shotgun (WGS) entry which is preliminary data.</text>
</comment>
<keyword evidence="14" id="KW-0832">Ubl conjugation</keyword>
<keyword evidence="11 23" id="KW-0863">Zinc-finger</keyword>
<evidence type="ECO:0000256" key="9">
    <source>
        <dbReference type="ARBA" id="ARBA00022737"/>
    </source>
</evidence>
<evidence type="ECO:0000313" key="31">
    <source>
        <dbReference type="Proteomes" id="UP001214576"/>
    </source>
</evidence>
<keyword evidence="17" id="KW-0342">GTP-binding</keyword>
<name>A0AAD4UFB8_OVIAM</name>
<dbReference type="CDD" id="cd11384">
    <property type="entry name" value="RagA_like"/>
    <property type="match status" value="1"/>
</dbReference>
<keyword evidence="10" id="KW-0547">Nucleotide-binding</keyword>
<feature type="transmembrane region" description="Helical" evidence="26">
    <location>
        <begin position="91"/>
        <end position="112"/>
    </location>
</feature>
<dbReference type="GO" id="GO:1990131">
    <property type="term" value="C:Gtr1-Gtr2 GTPase complex"/>
    <property type="evidence" value="ECO:0007669"/>
    <property type="project" value="TreeGrafter"/>
</dbReference>
<gene>
    <name evidence="30" type="ORF">MG293_005728</name>
</gene>
<evidence type="ECO:0000256" key="2">
    <source>
        <dbReference type="ARBA" id="ARBA00004496"/>
    </source>
</evidence>
<dbReference type="SUPFAM" id="SSF52540">
    <property type="entry name" value="P-loop containing nucleoside triphosphate hydrolases"/>
    <property type="match status" value="1"/>
</dbReference>
<keyword evidence="8" id="KW-0479">Metal-binding</keyword>
<dbReference type="GO" id="GO:0005634">
    <property type="term" value="C:nucleus"/>
    <property type="evidence" value="ECO:0007669"/>
    <property type="project" value="UniProtKB-SubCell"/>
</dbReference>
<dbReference type="InterPro" id="IPR039397">
    <property type="entry name" value="RagA/B"/>
</dbReference>
<dbReference type="FunFam" id="3.30.160.60:FF:000563">
    <property type="entry name" value="Krueppel-like factor 8"/>
    <property type="match status" value="1"/>
</dbReference>
<keyword evidence="20" id="KW-0458">Lysosome</keyword>
<evidence type="ECO:0000256" key="19">
    <source>
        <dbReference type="ARBA" id="ARBA00023163"/>
    </source>
</evidence>
<dbReference type="InterPro" id="IPR041899">
    <property type="entry name" value="MAGE_WH2"/>
</dbReference>
<dbReference type="SMART" id="SM00355">
    <property type="entry name" value="ZnF_C2H2"/>
    <property type="match status" value="3"/>
</dbReference>